<sequence length="445" mass="49899">MSNSTPNILMFHCHDLGRYLGCYGRDIETPNIDAIAESGVLFENHYATAPQCSPSRGSRMTGRYPHVNGLIGLAHDGWMLNADEVTLPAYLNRCGYETHLFGLQHVADDPDRLGFDRIHSGRSLSPAVLPTIQKVNRARNVAASLESFFESGAFDAPFFISAGVFEAHRLKPADGSGFDDPSYVSDDPDTIDPPAFLPDEPVVRKELAAMHGMIHAVDDAVGTITRALEAAGIDEETLVVFTTEHGIAFPRAKGSCYDPGIEAALIMQYPSVIDGGVRCEELISNIDLVPTLLDLLEEPIPERIEGQSFLSLLTGKTYHPREQLFAEITWHDHYVPVRAIRTSEYKYLRSFWHLPRVYIPNDVYTSAVGRELHDLQSGQRPYEELYDLNADPHEQTNLIDHPEYQHVRIQLRERLGHWMEQTDDPLLDGPVFPADYDEILPEHTD</sequence>
<dbReference type="PANTHER" id="PTHR42693">
    <property type="entry name" value="ARYLSULFATASE FAMILY MEMBER"/>
    <property type="match status" value="1"/>
</dbReference>
<dbReference type="Pfam" id="PF00884">
    <property type="entry name" value="Sulfatase"/>
    <property type="match status" value="1"/>
</dbReference>
<protein>
    <submittedName>
        <fullName evidence="4">Sulfatase</fullName>
    </submittedName>
</protein>
<dbReference type="PANTHER" id="PTHR42693:SF53">
    <property type="entry name" value="ENDO-4-O-SULFATASE"/>
    <property type="match status" value="1"/>
</dbReference>
<organism evidence="4 5">
    <name type="scientific">Halocatena marina</name>
    <dbReference type="NCBI Taxonomy" id="2934937"/>
    <lineage>
        <taxon>Archaea</taxon>
        <taxon>Methanobacteriati</taxon>
        <taxon>Methanobacteriota</taxon>
        <taxon>Stenosarchaea group</taxon>
        <taxon>Halobacteria</taxon>
        <taxon>Halobacteriales</taxon>
        <taxon>Natronomonadaceae</taxon>
        <taxon>Halocatena</taxon>
    </lineage>
</organism>
<dbReference type="RefSeq" id="WP_248906098.1">
    <property type="nucleotide sequence ID" value="NZ_CP109979.1"/>
</dbReference>
<dbReference type="SUPFAM" id="SSF53649">
    <property type="entry name" value="Alkaline phosphatase-like"/>
    <property type="match status" value="1"/>
</dbReference>
<gene>
    <name evidence="4" type="ORF">ACFQL7_08175</name>
</gene>
<keyword evidence="2" id="KW-0378">Hydrolase</keyword>
<evidence type="ECO:0000259" key="3">
    <source>
        <dbReference type="Pfam" id="PF00884"/>
    </source>
</evidence>
<dbReference type="InterPro" id="IPR017850">
    <property type="entry name" value="Alkaline_phosphatase_core_sf"/>
</dbReference>
<dbReference type="CDD" id="cd16027">
    <property type="entry name" value="SGSH"/>
    <property type="match status" value="1"/>
</dbReference>
<feature type="domain" description="Sulfatase N-terminal" evidence="3">
    <location>
        <begin position="16"/>
        <end position="296"/>
    </location>
</feature>
<comment type="caution">
    <text evidence="4">The sequence shown here is derived from an EMBL/GenBank/DDBJ whole genome shotgun (WGS) entry which is preliminary data.</text>
</comment>
<dbReference type="GO" id="GO:0016787">
    <property type="term" value="F:hydrolase activity"/>
    <property type="evidence" value="ECO:0007669"/>
    <property type="project" value="UniProtKB-KW"/>
</dbReference>
<dbReference type="AlphaFoldDB" id="A0ABD5YNX8"/>
<dbReference type="Proteomes" id="UP001596417">
    <property type="component" value="Unassembled WGS sequence"/>
</dbReference>
<dbReference type="InterPro" id="IPR000917">
    <property type="entry name" value="Sulfatase_N"/>
</dbReference>
<reference evidence="4 5" key="1">
    <citation type="journal article" date="2019" name="Int. J. Syst. Evol. Microbiol.">
        <title>The Global Catalogue of Microorganisms (GCM) 10K type strain sequencing project: providing services to taxonomists for standard genome sequencing and annotation.</title>
        <authorList>
            <consortium name="The Broad Institute Genomics Platform"/>
            <consortium name="The Broad Institute Genome Sequencing Center for Infectious Disease"/>
            <person name="Wu L."/>
            <person name="Ma J."/>
        </authorList>
    </citation>
    <scope>NUCLEOTIDE SEQUENCE [LARGE SCALE GENOMIC DNA]</scope>
    <source>
        <strain evidence="4 5">RDMS1</strain>
    </source>
</reference>
<dbReference type="EMBL" id="JBHTAX010000001">
    <property type="protein sequence ID" value="MFC7189836.1"/>
    <property type="molecule type" value="Genomic_DNA"/>
</dbReference>
<dbReference type="GeneID" id="76199399"/>
<dbReference type="Gene3D" id="3.40.720.10">
    <property type="entry name" value="Alkaline Phosphatase, subunit A"/>
    <property type="match status" value="1"/>
</dbReference>
<evidence type="ECO:0000256" key="1">
    <source>
        <dbReference type="ARBA" id="ARBA00008779"/>
    </source>
</evidence>
<comment type="similarity">
    <text evidence="1">Belongs to the sulfatase family.</text>
</comment>
<accession>A0ABD5YNX8</accession>
<evidence type="ECO:0000313" key="5">
    <source>
        <dbReference type="Proteomes" id="UP001596417"/>
    </source>
</evidence>
<evidence type="ECO:0000256" key="2">
    <source>
        <dbReference type="ARBA" id="ARBA00022801"/>
    </source>
</evidence>
<name>A0ABD5YNX8_9EURY</name>
<evidence type="ECO:0000313" key="4">
    <source>
        <dbReference type="EMBL" id="MFC7189836.1"/>
    </source>
</evidence>
<dbReference type="InterPro" id="IPR050738">
    <property type="entry name" value="Sulfatase"/>
</dbReference>
<proteinExistence type="inferred from homology"/>
<keyword evidence="5" id="KW-1185">Reference proteome</keyword>